<reference evidence="12" key="1">
    <citation type="submission" date="2018-05" db="EMBL/GenBank/DDBJ databases">
        <authorList>
            <person name="Lanie J.A."/>
            <person name="Ng W.-L."/>
            <person name="Kazmierczak K.M."/>
            <person name="Andrzejewski T.M."/>
            <person name="Davidsen T.M."/>
            <person name="Wayne K.J."/>
            <person name="Tettelin H."/>
            <person name="Glass J.I."/>
            <person name="Rusch D."/>
            <person name="Podicherti R."/>
            <person name="Tsui H.-C.T."/>
            <person name="Winkler M.E."/>
        </authorList>
    </citation>
    <scope>NUCLEOTIDE SEQUENCE</scope>
</reference>
<accession>A0A381QQB3</accession>
<evidence type="ECO:0000256" key="8">
    <source>
        <dbReference type="ARBA" id="ARBA00023136"/>
    </source>
</evidence>
<protein>
    <recommendedName>
        <fullName evidence="13">Penicillin-binding protein transpeptidase domain-containing protein</fullName>
    </recommendedName>
</protein>
<evidence type="ECO:0000256" key="6">
    <source>
        <dbReference type="ARBA" id="ARBA00022984"/>
    </source>
</evidence>
<evidence type="ECO:0000256" key="1">
    <source>
        <dbReference type="ARBA" id="ARBA00004167"/>
    </source>
</evidence>
<evidence type="ECO:0000256" key="4">
    <source>
        <dbReference type="ARBA" id="ARBA00022692"/>
    </source>
</evidence>
<evidence type="ECO:0000259" key="11">
    <source>
        <dbReference type="Pfam" id="PF03717"/>
    </source>
</evidence>
<dbReference type="Pfam" id="PF03717">
    <property type="entry name" value="PBP_dimer"/>
    <property type="match status" value="1"/>
</dbReference>
<feature type="domain" description="Penicillin-binding protein dimerisation" evidence="11">
    <location>
        <begin position="3"/>
        <end position="92"/>
    </location>
</feature>
<dbReference type="GO" id="GO:0005886">
    <property type="term" value="C:plasma membrane"/>
    <property type="evidence" value="ECO:0007669"/>
    <property type="project" value="UniProtKB-SubCell"/>
</dbReference>
<keyword evidence="7" id="KW-1133">Transmembrane helix</keyword>
<gene>
    <name evidence="12" type="ORF">METZ01_LOCUS33832</name>
</gene>
<keyword evidence="4" id="KW-0812">Transmembrane</keyword>
<keyword evidence="3" id="KW-1003">Cell membrane</keyword>
<evidence type="ECO:0008006" key="13">
    <source>
        <dbReference type="Google" id="ProtNLM"/>
    </source>
</evidence>
<dbReference type="SUPFAM" id="SSF56519">
    <property type="entry name" value="Penicillin binding protein dimerisation domain"/>
    <property type="match status" value="1"/>
</dbReference>
<dbReference type="GO" id="GO:0008360">
    <property type="term" value="P:regulation of cell shape"/>
    <property type="evidence" value="ECO:0007669"/>
    <property type="project" value="UniProtKB-KW"/>
</dbReference>
<keyword evidence="5" id="KW-0133">Cell shape</keyword>
<evidence type="ECO:0000313" key="12">
    <source>
        <dbReference type="EMBL" id="SUZ80978.1"/>
    </source>
</evidence>
<evidence type="ECO:0000256" key="2">
    <source>
        <dbReference type="ARBA" id="ARBA00004236"/>
    </source>
</evidence>
<dbReference type="SUPFAM" id="SSF56601">
    <property type="entry name" value="beta-lactamase/transpeptidase-like"/>
    <property type="match status" value="1"/>
</dbReference>
<evidence type="ECO:0000259" key="10">
    <source>
        <dbReference type="Pfam" id="PF00905"/>
    </source>
</evidence>
<dbReference type="GO" id="GO:0071972">
    <property type="term" value="F:peptidoglycan L,D-transpeptidase activity"/>
    <property type="evidence" value="ECO:0007669"/>
    <property type="project" value="TreeGrafter"/>
</dbReference>
<keyword evidence="6" id="KW-0573">Peptidoglycan synthesis</keyword>
<dbReference type="InterPro" id="IPR001460">
    <property type="entry name" value="PCN-bd_Tpept"/>
</dbReference>
<sequence length="480" mass="52504">VSVLQERREDFPGIVIEMRPKRRYIGGSAASHVLGYVNEITAEELTGPRFTEYEPGMLIGKVGIERQYEERLQGRQGVRYLEVDALGRIVGSLAGIEEDAGDPGEDIHLTLDLELMEWIHSIFPDSLAGAVIALDPVDGGVLALYSAPTFDPNAFVNGLTPAEWAVLESDPETPLFNRAVTGTYPPGSTWKLAAAAIAVDRGVVGPREFMPEPCNGGIFIGDDYRRCWEEEGHGYLDLAGAIASSCNVYFYQLGLRVGLDPLLEEGIRIGFAKQSGIDLPQESSGIFPEGREYWERIFGYRPQENEVLNLAIGQGPNSQTPLKMAQFYLALARDGTAPTPHLLENPDPTEDWRLPNMSRESMEVLREGMRGVASPGGTAYLGTALEHWEVLGKTGTSQNPQDTLRPHAWFAGMAGPRGEDPEIVVVALVEFGESGSGVAAPLVSKTADFFLRREHGMPLPDSIQTLGEHYNFGRPAPWAR</sequence>
<dbReference type="GO" id="GO:0009252">
    <property type="term" value="P:peptidoglycan biosynthetic process"/>
    <property type="evidence" value="ECO:0007669"/>
    <property type="project" value="UniProtKB-KW"/>
</dbReference>
<dbReference type="InterPro" id="IPR036138">
    <property type="entry name" value="PBP_dimer_sf"/>
</dbReference>
<dbReference type="Pfam" id="PF00905">
    <property type="entry name" value="Transpeptidase"/>
    <property type="match status" value="1"/>
</dbReference>
<dbReference type="Gene3D" id="3.90.1310.10">
    <property type="entry name" value="Penicillin-binding protein 2a (Domain 2)"/>
    <property type="match status" value="1"/>
</dbReference>
<dbReference type="Gene3D" id="3.40.710.10">
    <property type="entry name" value="DD-peptidase/beta-lactamase superfamily"/>
    <property type="match status" value="1"/>
</dbReference>
<dbReference type="PANTHER" id="PTHR30627:SF2">
    <property type="entry name" value="PEPTIDOGLYCAN D,D-TRANSPEPTIDASE MRDA"/>
    <property type="match status" value="1"/>
</dbReference>
<organism evidence="12">
    <name type="scientific">marine metagenome</name>
    <dbReference type="NCBI Taxonomy" id="408172"/>
    <lineage>
        <taxon>unclassified sequences</taxon>
        <taxon>metagenomes</taxon>
        <taxon>ecological metagenomes</taxon>
    </lineage>
</organism>
<keyword evidence="9" id="KW-0961">Cell wall biogenesis/degradation</keyword>
<dbReference type="PANTHER" id="PTHR30627">
    <property type="entry name" value="PEPTIDOGLYCAN D,D-TRANSPEPTIDASE"/>
    <property type="match status" value="1"/>
</dbReference>
<dbReference type="InterPro" id="IPR050515">
    <property type="entry name" value="Beta-lactam/transpept"/>
</dbReference>
<proteinExistence type="predicted"/>
<comment type="subcellular location">
    <subcellularLocation>
        <location evidence="2">Cell membrane</location>
    </subcellularLocation>
    <subcellularLocation>
        <location evidence="1">Membrane</location>
        <topology evidence="1">Single-pass membrane protein</topology>
    </subcellularLocation>
</comment>
<evidence type="ECO:0000256" key="3">
    <source>
        <dbReference type="ARBA" id="ARBA00022475"/>
    </source>
</evidence>
<evidence type="ECO:0000256" key="5">
    <source>
        <dbReference type="ARBA" id="ARBA00022960"/>
    </source>
</evidence>
<dbReference type="EMBL" id="UINC01001449">
    <property type="protein sequence ID" value="SUZ80978.1"/>
    <property type="molecule type" value="Genomic_DNA"/>
</dbReference>
<dbReference type="AlphaFoldDB" id="A0A381QQB3"/>
<name>A0A381QQB3_9ZZZZ</name>
<dbReference type="InterPro" id="IPR005311">
    <property type="entry name" value="PBP_dimer"/>
</dbReference>
<dbReference type="GO" id="GO:0008658">
    <property type="term" value="F:penicillin binding"/>
    <property type="evidence" value="ECO:0007669"/>
    <property type="project" value="InterPro"/>
</dbReference>
<evidence type="ECO:0000256" key="9">
    <source>
        <dbReference type="ARBA" id="ARBA00023316"/>
    </source>
</evidence>
<dbReference type="GO" id="GO:0071555">
    <property type="term" value="P:cell wall organization"/>
    <property type="evidence" value="ECO:0007669"/>
    <property type="project" value="UniProtKB-KW"/>
</dbReference>
<dbReference type="InterPro" id="IPR012338">
    <property type="entry name" value="Beta-lactam/transpept-like"/>
</dbReference>
<evidence type="ECO:0000256" key="7">
    <source>
        <dbReference type="ARBA" id="ARBA00022989"/>
    </source>
</evidence>
<feature type="domain" description="Penicillin-binding protein transpeptidase" evidence="10">
    <location>
        <begin position="129"/>
        <end position="445"/>
    </location>
</feature>
<keyword evidence="8" id="KW-0472">Membrane</keyword>
<feature type="non-terminal residue" evidence="12">
    <location>
        <position position="1"/>
    </location>
</feature>